<protein>
    <submittedName>
        <fullName evidence="2">Uncharacterized protein</fullName>
    </submittedName>
</protein>
<dbReference type="Proteomes" id="UP000324222">
    <property type="component" value="Unassembled WGS sequence"/>
</dbReference>
<organism evidence="2 3">
    <name type="scientific">Portunus trituberculatus</name>
    <name type="common">Swimming crab</name>
    <name type="synonym">Neptunus trituberculatus</name>
    <dbReference type="NCBI Taxonomy" id="210409"/>
    <lineage>
        <taxon>Eukaryota</taxon>
        <taxon>Metazoa</taxon>
        <taxon>Ecdysozoa</taxon>
        <taxon>Arthropoda</taxon>
        <taxon>Crustacea</taxon>
        <taxon>Multicrustacea</taxon>
        <taxon>Malacostraca</taxon>
        <taxon>Eumalacostraca</taxon>
        <taxon>Eucarida</taxon>
        <taxon>Decapoda</taxon>
        <taxon>Pleocyemata</taxon>
        <taxon>Brachyura</taxon>
        <taxon>Eubrachyura</taxon>
        <taxon>Portunoidea</taxon>
        <taxon>Portunidae</taxon>
        <taxon>Portuninae</taxon>
        <taxon>Portunus</taxon>
    </lineage>
</organism>
<dbReference type="EMBL" id="VSRR010060366">
    <property type="protein sequence ID" value="MPC82648.1"/>
    <property type="molecule type" value="Genomic_DNA"/>
</dbReference>
<feature type="region of interest" description="Disordered" evidence="1">
    <location>
        <begin position="42"/>
        <end position="68"/>
    </location>
</feature>
<accession>A0A5B7IPF3</accession>
<evidence type="ECO:0000313" key="3">
    <source>
        <dbReference type="Proteomes" id="UP000324222"/>
    </source>
</evidence>
<evidence type="ECO:0000256" key="1">
    <source>
        <dbReference type="SAM" id="MobiDB-lite"/>
    </source>
</evidence>
<evidence type="ECO:0000313" key="2">
    <source>
        <dbReference type="EMBL" id="MPC82648.1"/>
    </source>
</evidence>
<sequence length="68" mass="7388">MVVAGRSTSSHMRLPKSASFYPQIGSPARILSSKWSIKKRCEGRRQMRSGNGSDGSDGEGVMGVMEKE</sequence>
<feature type="compositionally biased region" description="Gly residues" evidence="1">
    <location>
        <begin position="52"/>
        <end position="61"/>
    </location>
</feature>
<dbReference type="AlphaFoldDB" id="A0A5B7IPF3"/>
<reference evidence="2 3" key="1">
    <citation type="submission" date="2019-05" db="EMBL/GenBank/DDBJ databases">
        <title>Another draft genome of Portunus trituberculatus and its Hox gene families provides insights of decapod evolution.</title>
        <authorList>
            <person name="Jeong J.-H."/>
            <person name="Song I."/>
            <person name="Kim S."/>
            <person name="Choi T."/>
            <person name="Kim D."/>
            <person name="Ryu S."/>
            <person name="Kim W."/>
        </authorList>
    </citation>
    <scope>NUCLEOTIDE SEQUENCE [LARGE SCALE GENOMIC DNA]</scope>
    <source>
        <tissue evidence="2">Muscle</tissue>
    </source>
</reference>
<proteinExistence type="predicted"/>
<comment type="caution">
    <text evidence="2">The sequence shown here is derived from an EMBL/GenBank/DDBJ whole genome shotgun (WGS) entry which is preliminary data.</text>
</comment>
<gene>
    <name evidence="2" type="ORF">E2C01_077323</name>
</gene>
<name>A0A5B7IPF3_PORTR</name>
<keyword evidence="3" id="KW-1185">Reference proteome</keyword>